<organism evidence="1 2">
    <name type="scientific">Hydrogenophaga intermedia</name>
    <dbReference type="NCBI Taxonomy" id="65786"/>
    <lineage>
        <taxon>Bacteria</taxon>
        <taxon>Pseudomonadati</taxon>
        <taxon>Pseudomonadota</taxon>
        <taxon>Betaproteobacteria</taxon>
        <taxon>Burkholderiales</taxon>
        <taxon>Comamonadaceae</taxon>
        <taxon>Hydrogenophaga</taxon>
    </lineage>
</organism>
<dbReference type="Proteomes" id="UP000028878">
    <property type="component" value="Unassembled WGS sequence"/>
</dbReference>
<protein>
    <recommendedName>
        <fullName evidence="3">NAD(P)-binding domain-containing protein</fullName>
    </recommendedName>
</protein>
<gene>
    <name evidence="1" type="ORF">BN948_00674</name>
</gene>
<evidence type="ECO:0000313" key="2">
    <source>
        <dbReference type="Proteomes" id="UP000028878"/>
    </source>
</evidence>
<evidence type="ECO:0008006" key="3">
    <source>
        <dbReference type="Google" id="ProtNLM"/>
    </source>
</evidence>
<reference evidence="2" key="1">
    <citation type="submission" date="2014-11" db="EMBL/GenBank/DDBJ databases">
        <title>Draft genome sequence of Hydrogenophaga intermedia S1.</title>
        <authorList>
            <person name="Gan H.M."/>
            <person name="Chew T.H."/>
            <person name="Stolz A."/>
        </authorList>
    </citation>
    <scope>NUCLEOTIDE SEQUENCE [LARGE SCALE GENOMIC DNA]</scope>
    <source>
        <strain evidence="2">S1</strain>
    </source>
</reference>
<dbReference type="EMBL" id="CCAE010000003">
    <property type="protein sequence ID" value="CDN86273.1"/>
    <property type="molecule type" value="Genomic_DNA"/>
</dbReference>
<dbReference type="Gene3D" id="3.40.50.720">
    <property type="entry name" value="NAD(P)-binding Rossmann-like Domain"/>
    <property type="match status" value="1"/>
</dbReference>
<dbReference type="AlphaFoldDB" id="A0A1L1PDZ4"/>
<dbReference type="RefSeq" id="WP_009516773.1">
    <property type="nucleotide sequence ID" value="NZ_CCAE010000003.1"/>
</dbReference>
<proteinExistence type="predicted"/>
<accession>A0A1L1PDZ4</accession>
<evidence type="ECO:0000313" key="1">
    <source>
        <dbReference type="EMBL" id="CDN86273.1"/>
    </source>
</evidence>
<sequence length="181" mass="19568">MRPPSPPPRVLVIGAIGRAGAAVLRERLGQVGAVPVTVLCTRGFAHQPRGLDHAVVDGGDWRDCLHHVSAQDEVLLVLDTPRHAREAIFWRPERAALVPLVEALHAQGVRRLDVVFGPGHAPDATESAALQRLGFGAREAGRRPPVAAPPSPTGPWPERLAAWMLRTLIDTLHALGMQRRP</sequence>
<dbReference type="SUPFAM" id="SSF51735">
    <property type="entry name" value="NAD(P)-binding Rossmann-fold domains"/>
    <property type="match status" value="1"/>
</dbReference>
<name>A0A1L1PDZ4_HYDIT</name>
<dbReference type="InterPro" id="IPR036291">
    <property type="entry name" value="NAD(P)-bd_dom_sf"/>
</dbReference>
<keyword evidence="2" id="KW-1185">Reference proteome</keyword>